<reference evidence="3 4" key="1">
    <citation type="submission" date="2018-06" db="EMBL/GenBank/DDBJ databases">
        <title>Comparative genomics reveals the genomic features of Rhizophagus irregularis, R. cerebriforme, R. diaphanum and Gigaspora rosea, and their symbiotic lifestyle signature.</title>
        <authorList>
            <person name="Morin E."/>
            <person name="San Clemente H."/>
            <person name="Chen E.C.H."/>
            <person name="De La Providencia I."/>
            <person name="Hainaut M."/>
            <person name="Kuo A."/>
            <person name="Kohler A."/>
            <person name="Murat C."/>
            <person name="Tang N."/>
            <person name="Roy S."/>
            <person name="Loubradou J."/>
            <person name="Henrissat B."/>
            <person name="Grigoriev I.V."/>
            <person name="Corradi N."/>
            <person name="Roux C."/>
            <person name="Martin F.M."/>
        </authorList>
    </citation>
    <scope>NUCLEOTIDE SEQUENCE [LARGE SCALE GENOMIC DNA]</scope>
    <source>
        <strain evidence="3 4">DAOM 194757</strain>
    </source>
</reference>
<gene>
    <name evidence="3" type="ORF">C2G38_2144424</name>
</gene>
<dbReference type="InterPro" id="IPR013094">
    <property type="entry name" value="AB_hydrolase_3"/>
</dbReference>
<name>A0A397UV34_9GLOM</name>
<organism evidence="3 4">
    <name type="scientific">Gigaspora rosea</name>
    <dbReference type="NCBI Taxonomy" id="44941"/>
    <lineage>
        <taxon>Eukaryota</taxon>
        <taxon>Fungi</taxon>
        <taxon>Fungi incertae sedis</taxon>
        <taxon>Mucoromycota</taxon>
        <taxon>Glomeromycotina</taxon>
        <taxon>Glomeromycetes</taxon>
        <taxon>Diversisporales</taxon>
        <taxon>Gigasporaceae</taxon>
        <taxon>Gigaspora</taxon>
    </lineage>
</organism>
<dbReference type="InterPro" id="IPR050300">
    <property type="entry name" value="GDXG_lipolytic_enzyme"/>
</dbReference>
<keyword evidence="4" id="KW-1185">Reference proteome</keyword>
<sequence>MADVIKFIFPKIPKLISTTLDHYNNGPPKPSWNLKFHMAFVAIKLSIDDLYYSTVEEAQELCNKPVAISPDFAVDQVRISNKYRKNAQQYIDNLLKEYDHLIDDEWNKLDNLEELDAEWIYVKENGFMQKQDKRIILYLHGGAYIMCSVGSYRNITSGIAKAADAHVFAINYRLVPQNQFPAALHDALTAYLYLTNPPEDAGFSAINPKQIVIMGDSAGGGLTIATLLALRDSGLPIVAGAVGWSPWVDLTHSMPSILNKECDKSDYLPPMTFQFLPSQAQYRFLEKSAALSEKIKHSNKPRTWHKSLDRKDRIHQYAANEALPILYISPLCAVSLGGLPPILLTAGDGERLRDEIIYFAFKASQPSKYLLPIYNAGKFEISSFKTPTNVTLEIYEDMPHVFQKFGFNESAQFSLQRTAEFIHKAIASASEKSTSKISNSSNYARISANKQVSPLKESDYSVLEWQNVGISPTVKIPIKTFMKTPNKVKTRPLIIVYILAILAVIEFLF</sequence>
<dbReference type="AlphaFoldDB" id="A0A397UV34"/>
<accession>A0A397UV34</accession>
<feature type="domain" description="Alpha/beta hydrolase fold-3" evidence="2">
    <location>
        <begin position="136"/>
        <end position="272"/>
    </location>
</feature>
<comment type="caution">
    <text evidence="3">The sequence shown here is derived from an EMBL/GenBank/DDBJ whole genome shotgun (WGS) entry which is preliminary data.</text>
</comment>
<evidence type="ECO:0000259" key="2">
    <source>
        <dbReference type="Pfam" id="PF07859"/>
    </source>
</evidence>
<dbReference type="GO" id="GO:0016787">
    <property type="term" value="F:hydrolase activity"/>
    <property type="evidence" value="ECO:0007669"/>
    <property type="project" value="UniProtKB-KW"/>
</dbReference>
<dbReference type="SUPFAM" id="SSF53474">
    <property type="entry name" value="alpha/beta-Hydrolases"/>
    <property type="match status" value="1"/>
</dbReference>
<dbReference type="Proteomes" id="UP000266673">
    <property type="component" value="Unassembled WGS sequence"/>
</dbReference>
<dbReference type="Gene3D" id="3.40.50.1820">
    <property type="entry name" value="alpha/beta hydrolase"/>
    <property type="match status" value="1"/>
</dbReference>
<protein>
    <submittedName>
        <fullName evidence="3">Alpha/Beta hydrolase protein</fullName>
    </submittedName>
</protein>
<dbReference type="PANTHER" id="PTHR48081:SF19">
    <property type="entry name" value="AB HYDROLASE SUPERFAMILY PROTEIN C4A8.06C"/>
    <property type="match status" value="1"/>
</dbReference>
<dbReference type="Pfam" id="PF07859">
    <property type="entry name" value="Abhydrolase_3"/>
    <property type="match status" value="1"/>
</dbReference>
<dbReference type="STRING" id="44941.A0A397UV34"/>
<dbReference type="InterPro" id="IPR029058">
    <property type="entry name" value="AB_hydrolase_fold"/>
</dbReference>
<dbReference type="PANTHER" id="PTHR48081">
    <property type="entry name" value="AB HYDROLASE SUPERFAMILY PROTEIN C4A8.06C"/>
    <property type="match status" value="1"/>
</dbReference>
<keyword evidence="1 3" id="KW-0378">Hydrolase</keyword>
<evidence type="ECO:0000313" key="3">
    <source>
        <dbReference type="EMBL" id="RIB13662.1"/>
    </source>
</evidence>
<dbReference type="OrthoDB" id="408631at2759"/>
<dbReference type="EMBL" id="QKWP01000902">
    <property type="protein sequence ID" value="RIB13662.1"/>
    <property type="molecule type" value="Genomic_DNA"/>
</dbReference>
<evidence type="ECO:0000256" key="1">
    <source>
        <dbReference type="ARBA" id="ARBA00022801"/>
    </source>
</evidence>
<proteinExistence type="predicted"/>
<evidence type="ECO:0000313" key="4">
    <source>
        <dbReference type="Proteomes" id="UP000266673"/>
    </source>
</evidence>